<dbReference type="EMBL" id="JACWMW010000002">
    <property type="protein sequence ID" value="MBD1385269.1"/>
    <property type="molecule type" value="Genomic_DNA"/>
</dbReference>
<accession>A0ABR7X3V6</accession>
<evidence type="ECO:0008006" key="4">
    <source>
        <dbReference type="Google" id="ProtNLM"/>
    </source>
</evidence>
<organism evidence="2 3">
    <name type="scientific">Mucilaginibacter rigui</name>
    <dbReference type="NCBI Taxonomy" id="534635"/>
    <lineage>
        <taxon>Bacteria</taxon>
        <taxon>Pseudomonadati</taxon>
        <taxon>Bacteroidota</taxon>
        <taxon>Sphingobacteriia</taxon>
        <taxon>Sphingobacteriales</taxon>
        <taxon>Sphingobacteriaceae</taxon>
        <taxon>Mucilaginibacter</taxon>
    </lineage>
</organism>
<proteinExistence type="predicted"/>
<evidence type="ECO:0000313" key="2">
    <source>
        <dbReference type="EMBL" id="MBD1385269.1"/>
    </source>
</evidence>
<feature type="transmembrane region" description="Helical" evidence="1">
    <location>
        <begin position="12"/>
        <end position="31"/>
    </location>
</feature>
<feature type="transmembrane region" description="Helical" evidence="1">
    <location>
        <begin position="229"/>
        <end position="251"/>
    </location>
</feature>
<sequence>MKSRLLFPHRFRLFGWLLALPGFVLGYMVVYNDYKIPGFGMQLREQSQLFLPAYENFTNELALTLVVGGLIFIAFSKQKLEDELTANIRLNALYWAILANYVMYAMFLITAAINNVLQLRLIEKAIEVIASGFTFMTYNLFTPLVIFMARFYYLLYKRNDEYEIKTIKFLPNKPYRLIGQTLSVAFAVMIIAQSIKREDITWLFYTLPLPMLIWVFSKEKQEDEYISAIRLEAMQLSVYANYIILLIANFAFYSTDFLFVMAFNFVTIPAIFLIVFHYRLYKIRKPDVASAKSNLNLL</sequence>
<gene>
    <name evidence="2" type="ORF">IDJ75_08265</name>
</gene>
<keyword evidence="1" id="KW-1133">Transmembrane helix</keyword>
<reference evidence="2 3" key="1">
    <citation type="submission" date="2020-09" db="EMBL/GenBank/DDBJ databases">
        <title>Novel species of Mucilaginibacter isolated from a glacier on the Tibetan Plateau.</title>
        <authorList>
            <person name="Liu Q."/>
            <person name="Xin Y.-H."/>
        </authorList>
    </citation>
    <scope>NUCLEOTIDE SEQUENCE [LARGE SCALE GENOMIC DNA]</scope>
    <source>
        <strain evidence="2 3">CGMCC 1.13878</strain>
    </source>
</reference>
<name>A0ABR7X3V6_9SPHI</name>
<dbReference type="RefSeq" id="WP_191175152.1">
    <property type="nucleotide sequence ID" value="NZ_JACWMW010000002.1"/>
</dbReference>
<evidence type="ECO:0000256" key="1">
    <source>
        <dbReference type="SAM" id="Phobius"/>
    </source>
</evidence>
<feature type="transmembrane region" description="Helical" evidence="1">
    <location>
        <begin position="61"/>
        <end position="80"/>
    </location>
</feature>
<protein>
    <recommendedName>
        <fullName evidence="4">Beta-carotene 15,15'-monooxygenase</fullName>
    </recommendedName>
</protein>
<keyword evidence="3" id="KW-1185">Reference proteome</keyword>
<dbReference type="Proteomes" id="UP000618754">
    <property type="component" value="Unassembled WGS sequence"/>
</dbReference>
<feature type="transmembrane region" description="Helical" evidence="1">
    <location>
        <begin position="257"/>
        <end position="276"/>
    </location>
</feature>
<feature type="transmembrane region" description="Helical" evidence="1">
    <location>
        <begin position="200"/>
        <end position="217"/>
    </location>
</feature>
<comment type="caution">
    <text evidence="2">The sequence shown here is derived from an EMBL/GenBank/DDBJ whole genome shotgun (WGS) entry which is preliminary data.</text>
</comment>
<feature type="transmembrane region" description="Helical" evidence="1">
    <location>
        <begin position="92"/>
        <end position="113"/>
    </location>
</feature>
<keyword evidence="1" id="KW-0812">Transmembrane</keyword>
<evidence type="ECO:0000313" key="3">
    <source>
        <dbReference type="Proteomes" id="UP000618754"/>
    </source>
</evidence>
<keyword evidence="1" id="KW-0472">Membrane</keyword>
<feature type="transmembrane region" description="Helical" evidence="1">
    <location>
        <begin position="133"/>
        <end position="156"/>
    </location>
</feature>
<feature type="transmembrane region" description="Helical" evidence="1">
    <location>
        <begin position="177"/>
        <end position="194"/>
    </location>
</feature>